<keyword evidence="1" id="KW-0732">Signal</keyword>
<dbReference type="EMBL" id="JBHSYQ010000001">
    <property type="protein sequence ID" value="MFC6996002.1"/>
    <property type="molecule type" value="Genomic_DNA"/>
</dbReference>
<evidence type="ECO:0000313" key="3">
    <source>
        <dbReference type="EMBL" id="MFC6996002.1"/>
    </source>
</evidence>
<dbReference type="Gene3D" id="2.40.128.720">
    <property type="match status" value="2"/>
</dbReference>
<proteinExistence type="predicted"/>
<dbReference type="Pfam" id="PF18962">
    <property type="entry name" value="Por_Secre_tail"/>
    <property type="match status" value="1"/>
</dbReference>
<feature type="signal peptide" evidence="1">
    <location>
        <begin position="1"/>
        <end position="32"/>
    </location>
</feature>
<accession>A0ABW2DDW1</accession>
<evidence type="ECO:0000256" key="1">
    <source>
        <dbReference type="SAM" id="SignalP"/>
    </source>
</evidence>
<evidence type="ECO:0000313" key="4">
    <source>
        <dbReference type="Proteomes" id="UP001596405"/>
    </source>
</evidence>
<dbReference type="RefSeq" id="WP_066624767.1">
    <property type="nucleotide sequence ID" value="NZ_JBHSYQ010000001.1"/>
</dbReference>
<dbReference type="InterPro" id="IPR026444">
    <property type="entry name" value="Secre_tail"/>
</dbReference>
<feature type="chain" id="PRO_5045063664" evidence="1">
    <location>
        <begin position="33"/>
        <end position="462"/>
    </location>
</feature>
<protein>
    <submittedName>
        <fullName evidence="3">T9SS type A sorting domain-containing protein</fullName>
    </submittedName>
</protein>
<dbReference type="Proteomes" id="UP001596405">
    <property type="component" value="Unassembled WGS sequence"/>
</dbReference>
<sequence>MMKTYAFPQVMKVSKASLLLVTLILTTIVSGAAQGQKSKPHVEKAVSALKKTKNPSARRGHESGMRPGNAQFFDYDDNQWEHTENITYEYYPNGLLKEQIITEAGTNTNSERWTYAYNAEGEEIESARYMWQNGAWAQNIGEKTLETYENGKLVEEVEQTWRTSGEGSGQWENTARSTYSFDAEGRPTGETAYGWDGESWVAERKFVYEYTTGNAPSTILMQRQEDNNWVSFARLVELGWHEDAEQDGLADYTMQALQDGNWVNMERQETRFTGNGGYVETTQTFEENNWVNDFRITVQYDAHHNKTLDQYEEWVDQNGDGMPQDDEWLIEDALKYVNTYDSNDNLTEIISQSWELNGGPGAFQNRERWVFSNFQNVLSAKEEQQLALHVYPNPAVGQLSVKMEKGAGASVRLVSLTGQTMLNTSLASAEAQELDLSAVPAGTYILQIQSKAGLRTQKIVKL</sequence>
<name>A0ABW2DDW1_9BACT</name>
<organism evidence="3 4">
    <name type="scientific">Rufibacter roseus</name>
    <dbReference type="NCBI Taxonomy" id="1567108"/>
    <lineage>
        <taxon>Bacteria</taxon>
        <taxon>Pseudomonadati</taxon>
        <taxon>Bacteroidota</taxon>
        <taxon>Cytophagia</taxon>
        <taxon>Cytophagales</taxon>
        <taxon>Hymenobacteraceae</taxon>
        <taxon>Rufibacter</taxon>
    </lineage>
</organism>
<gene>
    <name evidence="3" type="ORF">ACFQHR_00115</name>
</gene>
<keyword evidence="4" id="KW-1185">Reference proteome</keyword>
<comment type="caution">
    <text evidence="3">The sequence shown here is derived from an EMBL/GenBank/DDBJ whole genome shotgun (WGS) entry which is preliminary data.</text>
</comment>
<feature type="domain" description="Secretion system C-terminal sorting" evidence="2">
    <location>
        <begin position="390"/>
        <end position="460"/>
    </location>
</feature>
<reference evidence="4" key="1">
    <citation type="journal article" date="2019" name="Int. J. Syst. Evol. Microbiol.">
        <title>The Global Catalogue of Microorganisms (GCM) 10K type strain sequencing project: providing services to taxonomists for standard genome sequencing and annotation.</title>
        <authorList>
            <consortium name="The Broad Institute Genomics Platform"/>
            <consortium name="The Broad Institute Genome Sequencing Center for Infectious Disease"/>
            <person name="Wu L."/>
            <person name="Ma J."/>
        </authorList>
    </citation>
    <scope>NUCLEOTIDE SEQUENCE [LARGE SCALE GENOMIC DNA]</scope>
    <source>
        <strain evidence="4">CGMCC 4.7393</strain>
    </source>
</reference>
<evidence type="ECO:0000259" key="2">
    <source>
        <dbReference type="Pfam" id="PF18962"/>
    </source>
</evidence>
<dbReference type="NCBIfam" id="TIGR04183">
    <property type="entry name" value="Por_Secre_tail"/>
    <property type="match status" value="1"/>
</dbReference>